<dbReference type="InterPro" id="IPR048823">
    <property type="entry name" value="Cas3_I-F_Cas2"/>
</dbReference>
<keyword evidence="8" id="KW-0051">Antiviral defense</keyword>
<dbReference type="EMBL" id="QAON01000002">
    <property type="protein sequence ID" value="PTQ90725.1"/>
    <property type="molecule type" value="Genomic_DNA"/>
</dbReference>
<dbReference type="Gene3D" id="1.10.3210.30">
    <property type="match status" value="1"/>
</dbReference>
<keyword evidence="6" id="KW-0347">Helicase</keyword>
<evidence type="ECO:0000256" key="1">
    <source>
        <dbReference type="ARBA" id="ARBA00006847"/>
    </source>
</evidence>
<evidence type="ECO:0000256" key="7">
    <source>
        <dbReference type="ARBA" id="ARBA00022840"/>
    </source>
</evidence>
<reference evidence="10 11" key="1">
    <citation type="submission" date="2018-04" db="EMBL/GenBank/DDBJ databases">
        <title>Genomic Encyclopedia of Archaeal and Bacterial Type Strains, Phase II (KMG-II): from individual species to whole genera.</title>
        <authorList>
            <person name="Goeker M."/>
        </authorList>
    </citation>
    <scope>NUCLEOTIDE SEQUENCE [LARGE SCALE GENOMIC DNA]</scope>
    <source>
        <strain evidence="10 11">DSM 5822</strain>
    </source>
</reference>
<gene>
    <name evidence="10" type="ORF">C8N29_102125</name>
</gene>
<dbReference type="GO" id="GO:0005524">
    <property type="term" value="F:ATP binding"/>
    <property type="evidence" value="ECO:0007669"/>
    <property type="project" value="UniProtKB-KW"/>
</dbReference>
<sequence length="1174" mass="134449">MIVTFISQCDKKAINRTRRVLDAFANRIGDNTWQTVITEDGLLAVKQLLRKTVTKNTAVACHRQRSRLRSELVWIVGNRNKFNKDGVVPVNSTSKALKIDDCDANWQTAPLITTLSRIAALFHDFGKINPFFAKKLVNAKHSKKPIADPFRHEWISLRLFEAFVTSCGYEDNAWIEKLAILSPQNNDYLWLDTIIKDHPTLPSSSPFKNLPEIAKVVAWLIVSHHRLPIPDTLLAKYKTSDADKTQDKDYRASKFATVLEDLNFKWCYPRQYDVTDKNQEKDIKQCWQINSKDIPFNSQTWCKEVNKCAAKLKSLLAAQALPSLSDPYLSHISRLVLMLSDHYYSSCEPTPKWHDSTYSCYANTNKFGELKQPLDDHLVGVSDSVRQLMGALTRLDALFSRLPPQKALEGKNSNPIYYWQDKSYQEACIIQKNYPHHGFFGVNLASTGRGKTLANTRIMYGLADTEKGARFNIALGLRTLTLQTGKALRQKLNLDTSDLAIMVGGGAVKELFEQYSQTSSEHLFADTTLIDPTKNAELAEIIGSESLSGLFEADLDIDFEETELDFAGILPPDHLLHKWLKDNHQVKKLLMSPILCCTIDHLIPATESTRGGRQIAPMLRLMSSDLVFDEPDDFSPDDYYALTRLVYWAGLLGSRVLLSSATLMPAEINGLYLAYSSGRKFYNQHRTQVNQPIIAAWFDENEKSICHQVIPCDNSINNSQANPVFEKAHQQFTKKRVAYLHEQAKANQRRSLEWVDLPRQILPTEKWQTIFSQSILETSLKAHQLNAITDPKTAKQYSVGLVRFANIDPMAAISQELLKQKIAPDTRIHLCVYHSRFPLLIRANIEKYLDEILNRNQGQQPHDHPLIQGWLQKFPEQQQIILILASPVCEVGRDHDYDWMIIEPSSMRSIIQASGRTRRHRVEPYHQANIFIMESNIRHYKHPQKACFSRPGFEAEGFKFKENRHFLRGKDEAKNAGLLDNKHFKQLDSISRLIEPSPANYPKSFYETHGYPRLVDLEHDRMNHILLGRGIYSEMRLTDASPIKFSAYSFWHTPIHYTGILQTLSCFRASQGESLTALRAEDEEQPLKLYQYNQSTGNWLLVESLVKALTLAENPQIQCWPNQKPNAALLKYLDTISSERSWLENCARYLTVNLPKLAEQKKWLYHDFLGFIRE</sequence>
<keyword evidence="5" id="KW-0378">Hydrolase</keyword>
<dbReference type="GO" id="GO:0051607">
    <property type="term" value="P:defense response to virus"/>
    <property type="evidence" value="ECO:0007669"/>
    <property type="project" value="UniProtKB-KW"/>
</dbReference>
<dbReference type="OrthoDB" id="9810236at2"/>
<evidence type="ECO:0000256" key="3">
    <source>
        <dbReference type="ARBA" id="ARBA00022723"/>
    </source>
</evidence>
<evidence type="ECO:0000256" key="2">
    <source>
        <dbReference type="ARBA" id="ARBA00009046"/>
    </source>
</evidence>
<evidence type="ECO:0000256" key="5">
    <source>
        <dbReference type="ARBA" id="ARBA00022801"/>
    </source>
</evidence>
<comment type="similarity">
    <text evidence="2">In the central section; belongs to the CRISPR-associated helicase Cas3 family.</text>
</comment>
<dbReference type="RefSeq" id="WP_107864570.1">
    <property type="nucleotide sequence ID" value="NZ_QAON01000002.1"/>
</dbReference>
<feature type="domain" description="HD Cas3-type" evidence="9">
    <location>
        <begin position="102"/>
        <end position="343"/>
    </location>
</feature>
<protein>
    <submittedName>
        <fullName evidence="10">CRISPR-associated Cas3 family helicase</fullName>
    </submittedName>
</protein>
<dbReference type="GO" id="GO:0016787">
    <property type="term" value="F:hydrolase activity"/>
    <property type="evidence" value="ECO:0007669"/>
    <property type="project" value="UniProtKB-KW"/>
</dbReference>
<organism evidence="10 11">
    <name type="scientific">Agitococcus lubricus</name>
    <dbReference type="NCBI Taxonomy" id="1077255"/>
    <lineage>
        <taxon>Bacteria</taxon>
        <taxon>Pseudomonadati</taxon>
        <taxon>Pseudomonadota</taxon>
        <taxon>Gammaproteobacteria</taxon>
        <taxon>Moraxellales</taxon>
        <taxon>Moraxellaceae</taxon>
        <taxon>Agitococcus</taxon>
    </lineage>
</organism>
<comment type="similarity">
    <text evidence="1">In the N-terminal section; belongs to the CRISPR-associated nuclease Cas3-HD family.</text>
</comment>
<proteinExistence type="inferred from homology"/>
<evidence type="ECO:0000256" key="4">
    <source>
        <dbReference type="ARBA" id="ARBA00022741"/>
    </source>
</evidence>
<dbReference type="Pfam" id="PF21384">
    <property type="entry name" value="Cas3_I-F_Cas2"/>
    <property type="match status" value="1"/>
</dbReference>
<name>A0A2T5J2H8_9GAMM</name>
<keyword evidence="3" id="KW-0479">Metal-binding</keyword>
<dbReference type="AlphaFoldDB" id="A0A2T5J2H8"/>
<keyword evidence="7" id="KW-0067">ATP-binding</keyword>
<evidence type="ECO:0000313" key="11">
    <source>
        <dbReference type="Proteomes" id="UP000244223"/>
    </source>
</evidence>
<dbReference type="Pfam" id="PF22590">
    <property type="entry name" value="Cas3-like_C_2"/>
    <property type="match status" value="1"/>
</dbReference>
<evidence type="ECO:0000313" key="10">
    <source>
        <dbReference type="EMBL" id="PTQ90725.1"/>
    </source>
</evidence>
<accession>A0A2T5J2H8</accession>
<evidence type="ECO:0000256" key="6">
    <source>
        <dbReference type="ARBA" id="ARBA00022806"/>
    </source>
</evidence>
<dbReference type="GO" id="GO:0004386">
    <property type="term" value="F:helicase activity"/>
    <property type="evidence" value="ECO:0007669"/>
    <property type="project" value="UniProtKB-KW"/>
</dbReference>
<dbReference type="Proteomes" id="UP000244223">
    <property type="component" value="Unassembled WGS sequence"/>
</dbReference>
<dbReference type="SUPFAM" id="SSF52540">
    <property type="entry name" value="P-loop containing nucleoside triphosphate hydrolases"/>
    <property type="match status" value="1"/>
</dbReference>
<evidence type="ECO:0000259" key="9">
    <source>
        <dbReference type="PROSITE" id="PS51643"/>
    </source>
</evidence>
<dbReference type="InterPro" id="IPR006483">
    <property type="entry name" value="CRISPR-assoc_Cas3_HD"/>
</dbReference>
<dbReference type="PROSITE" id="PS51643">
    <property type="entry name" value="HD_CAS3"/>
    <property type="match status" value="1"/>
</dbReference>
<dbReference type="GO" id="GO:0046872">
    <property type="term" value="F:metal ion binding"/>
    <property type="evidence" value="ECO:0007669"/>
    <property type="project" value="UniProtKB-KW"/>
</dbReference>
<keyword evidence="11" id="KW-1185">Reference proteome</keyword>
<evidence type="ECO:0000256" key="8">
    <source>
        <dbReference type="ARBA" id="ARBA00023118"/>
    </source>
</evidence>
<dbReference type="InterPro" id="IPR038257">
    <property type="entry name" value="CRISPR-assoc_Cas3_HD_sf"/>
</dbReference>
<dbReference type="InterPro" id="IPR054712">
    <property type="entry name" value="Cas3-like_dom"/>
</dbReference>
<dbReference type="InterPro" id="IPR027417">
    <property type="entry name" value="P-loop_NTPase"/>
</dbReference>
<dbReference type="NCBIfam" id="TIGR02562">
    <property type="entry name" value="cas3_yersinia"/>
    <property type="match status" value="1"/>
</dbReference>
<dbReference type="InterPro" id="IPR013395">
    <property type="entry name" value="CRISPR-assoc_Cas3_yers"/>
</dbReference>
<comment type="caution">
    <text evidence="10">The sequence shown here is derived from an EMBL/GenBank/DDBJ whole genome shotgun (WGS) entry which is preliminary data.</text>
</comment>
<keyword evidence="4" id="KW-0547">Nucleotide-binding</keyword>